<accession>A0ABS2TCC4</accession>
<dbReference type="Pfam" id="PF00149">
    <property type="entry name" value="Metallophos"/>
    <property type="match status" value="1"/>
</dbReference>
<dbReference type="InterPro" id="IPR051158">
    <property type="entry name" value="Metallophosphoesterase_sf"/>
</dbReference>
<dbReference type="PANTHER" id="PTHR31302">
    <property type="entry name" value="TRANSMEMBRANE PROTEIN WITH METALLOPHOSPHOESTERASE DOMAIN-RELATED"/>
    <property type="match status" value="1"/>
</dbReference>
<name>A0ABS2TCC4_9ACTO</name>
<protein>
    <submittedName>
        <fullName evidence="2">Metallophosphoesterase</fullName>
    </submittedName>
</protein>
<dbReference type="Gene3D" id="3.60.21.10">
    <property type="match status" value="1"/>
</dbReference>
<dbReference type="PANTHER" id="PTHR31302:SF20">
    <property type="entry name" value="CONSERVED PROTEIN"/>
    <property type="match status" value="1"/>
</dbReference>
<dbReference type="Proteomes" id="UP000705983">
    <property type="component" value="Unassembled WGS sequence"/>
</dbReference>
<evidence type="ECO:0000259" key="1">
    <source>
        <dbReference type="Pfam" id="PF00149"/>
    </source>
</evidence>
<evidence type="ECO:0000313" key="3">
    <source>
        <dbReference type="Proteomes" id="UP000705983"/>
    </source>
</evidence>
<dbReference type="SUPFAM" id="SSF56300">
    <property type="entry name" value="Metallo-dependent phosphatases"/>
    <property type="match status" value="1"/>
</dbReference>
<sequence>MMRTLGGLAAASVGVAAWSLVEARAFTRSFHHLTILPAAHHPMRILNISDLHMMPGDDKKVEFVRDLADLKPDAVFLTGDQLSSTKALPALLRALKPLAGIPGAFVYGSHDYHAPVWKNPLGYVIPPLASGEKEPDELPHEEMTAALVDNGWVDLRNRRDVIDVAGQQIGLIGVDDPHIDYDEYPAPIDHDAAFTIGLTHAPYTRILNEMASEGVGLALAGHTHGGQVCVPGYGALITNCDLDTDHVAGVYGWPPIGHDQTMQVAISRGMGTSPYAPFRLACRPEVQIIDLA</sequence>
<dbReference type="EMBL" id="JAFFJS010000001">
    <property type="protein sequence ID" value="MBM9432295.1"/>
    <property type="molecule type" value="Genomic_DNA"/>
</dbReference>
<keyword evidence="3" id="KW-1185">Reference proteome</keyword>
<feature type="domain" description="Calcineurin-like phosphoesterase" evidence="1">
    <location>
        <begin position="43"/>
        <end position="225"/>
    </location>
</feature>
<organism evidence="2 3">
    <name type="scientific">Flaviflexus equikiangi</name>
    <dbReference type="NCBI Taxonomy" id="2758573"/>
    <lineage>
        <taxon>Bacteria</taxon>
        <taxon>Bacillati</taxon>
        <taxon>Actinomycetota</taxon>
        <taxon>Actinomycetes</taxon>
        <taxon>Actinomycetales</taxon>
        <taxon>Actinomycetaceae</taxon>
        <taxon>Flaviflexus</taxon>
    </lineage>
</organism>
<proteinExistence type="predicted"/>
<evidence type="ECO:0000313" key="2">
    <source>
        <dbReference type="EMBL" id="MBM9432295.1"/>
    </source>
</evidence>
<dbReference type="InterPro" id="IPR004843">
    <property type="entry name" value="Calcineurin-like_PHP"/>
</dbReference>
<comment type="caution">
    <text evidence="2">The sequence shown here is derived from an EMBL/GenBank/DDBJ whole genome shotgun (WGS) entry which is preliminary data.</text>
</comment>
<gene>
    <name evidence="2" type="ORF">JVW63_01030</name>
</gene>
<reference evidence="3" key="1">
    <citation type="submission" date="2021-02" db="EMBL/GenBank/DDBJ databases">
        <title>Leucobacter sp. CX169.</title>
        <authorList>
            <person name="Cheng Y."/>
        </authorList>
    </citation>
    <scope>NUCLEOTIDE SEQUENCE [LARGE SCALE GENOMIC DNA]</scope>
    <source>
        <strain evidence="3">JY899</strain>
    </source>
</reference>
<dbReference type="InterPro" id="IPR029052">
    <property type="entry name" value="Metallo-depent_PP-like"/>
</dbReference>